<dbReference type="NCBIfam" id="TIGR01515">
    <property type="entry name" value="branching_enzym"/>
    <property type="match status" value="1"/>
</dbReference>
<evidence type="ECO:0000256" key="4">
    <source>
        <dbReference type="ARBA" id="ARBA00022676"/>
    </source>
</evidence>
<dbReference type="Proteomes" id="UP000011758">
    <property type="component" value="Unassembled WGS sequence"/>
</dbReference>
<dbReference type="InterPro" id="IPR006407">
    <property type="entry name" value="GlgB"/>
</dbReference>
<comment type="pathway">
    <text evidence="2">Glycan biosynthesis; glycogen biosynthesis.</text>
</comment>
<dbReference type="Gene3D" id="2.60.40.10">
    <property type="entry name" value="Immunoglobulins"/>
    <property type="match status" value="1"/>
</dbReference>
<evidence type="ECO:0000256" key="1">
    <source>
        <dbReference type="ARBA" id="ARBA00002953"/>
    </source>
</evidence>
<feature type="domain" description="Glycosyl hydrolase family 13 catalytic" evidence="9">
    <location>
        <begin position="136"/>
        <end position="478"/>
    </location>
</feature>
<dbReference type="Gene3D" id="2.60.40.1180">
    <property type="entry name" value="Golgi alpha-mannosidase II"/>
    <property type="match status" value="1"/>
</dbReference>
<feature type="active site" description="Proton donor" evidence="8">
    <location>
        <position position="328"/>
    </location>
</feature>
<dbReference type="InterPro" id="IPR013780">
    <property type="entry name" value="Glyco_hydro_b"/>
</dbReference>
<dbReference type="EMBL" id="AGEJ01000010">
    <property type="protein sequence ID" value="EMD17162.1"/>
    <property type="molecule type" value="Genomic_DNA"/>
</dbReference>
<keyword evidence="3" id="KW-0321">Glycogen metabolism</keyword>
<evidence type="ECO:0000259" key="9">
    <source>
        <dbReference type="SMART" id="SM00642"/>
    </source>
</evidence>
<dbReference type="BioCyc" id="ECAT999415-HMP:GTTI-551-MONOMER"/>
<name>M2P9X1_9FIRM</name>
<dbReference type="InterPro" id="IPR013783">
    <property type="entry name" value="Ig-like_fold"/>
</dbReference>
<dbReference type="Gene3D" id="3.20.20.80">
    <property type="entry name" value="Glycosidases"/>
    <property type="match status" value="1"/>
</dbReference>
<dbReference type="InterPro" id="IPR044143">
    <property type="entry name" value="GlgB_N_E_set_prok"/>
</dbReference>
<dbReference type="GO" id="GO:0004553">
    <property type="term" value="F:hydrolase activity, hydrolyzing O-glycosyl compounds"/>
    <property type="evidence" value="ECO:0007669"/>
    <property type="project" value="InterPro"/>
</dbReference>
<dbReference type="PANTHER" id="PTHR43651">
    <property type="entry name" value="1,4-ALPHA-GLUCAN-BRANCHING ENZYME"/>
    <property type="match status" value="1"/>
</dbReference>
<dbReference type="InterPro" id="IPR006047">
    <property type="entry name" value="GH13_cat_dom"/>
</dbReference>
<comment type="function">
    <text evidence="1">Catalyzes the formation of the alpha-1,6-glucosidic linkages in glycogen by scission of a 1,4-alpha-linked oligosaccharide from growing alpha-1,4-glucan chains and the subsequent attachment of the oligosaccharide to the alpha-1,6 position.</text>
</comment>
<dbReference type="CDD" id="cd11322">
    <property type="entry name" value="AmyAc_Glg_BE"/>
    <property type="match status" value="1"/>
</dbReference>
<evidence type="ECO:0000256" key="5">
    <source>
        <dbReference type="ARBA" id="ARBA00023056"/>
    </source>
</evidence>
<feature type="active site" description="Nucleophile" evidence="8">
    <location>
        <position position="285"/>
    </location>
</feature>
<dbReference type="GO" id="GO:0005829">
    <property type="term" value="C:cytosol"/>
    <property type="evidence" value="ECO:0007669"/>
    <property type="project" value="TreeGrafter"/>
</dbReference>
<evidence type="ECO:0000256" key="2">
    <source>
        <dbReference type="ARBA" id="ARBA00004964"/>
    </source>
</evidence>
<evidence type="ECO:0000256" key="7">
    <source>
        <dbReference type="NCBIfam" id="TIGR01515"/>
    </source>
</evidence>
<dbReference type="CDD" id="cd02855">
    <property type="entry name" value="E_set_GBE_prok_N"/>
    <property type="match status" value="1"/>
</dbReference>
<comment type="caution">
    <text evidence="10">The sequence shown here is derived from an EMBL/GenBank/DDBJ whole genome shotgun (WGS) entry which is preliminary data.</text>
</comment>
<dbReference type="Pfam" id="PF00128">
    <property type="entry name" value="Alpha-amylase"/>
    <property type="match status" value="1"/>
</dbReference>
<dbReference type="AlphaFoldDB" id="M2P9X1"/>
<dbReference type="UniPathway" id="UPA00164"/>
<evidence type="ECO:0000256" key="8">
    <source>
        <dbReference type="PIRSR" id="PIRSR000463-1"/>
    </source>
</evidence>
<dbReference type="PIRSF" id="PIRSF000463">
    <property type="entry name" value="GlgB"/>
    <property type="match status" value="1"/>
</dbReference>
<dbReference type="GO" id="GO:0003844">
    <property type="term" value="F:1,4-alpha-glucan branching enzyme activity"/>
    <property type="evidence" value="ECO:0007669"/>
    <property type="project" value="UniProtKB-UniRule"/>
</dbReference>
<organism evidence="10 11">
    <name type="scientific">Eggerthia catenaformis OT 569 = DSM 20559</name>
    <dbReference type="NCBI Taxonomy" id="999415"/>
    <lineage>
        <taxon>Bacteria</taxon>
        <taxon>Bacillati</taxon>
        <taxon>Bacillota</taxon>
        <taxon>Erysipelotrichia</taxon>
        <taxon>Erysipelotrichales</taxon>
        <taxon>Coprobacillaceae</taxon>
        <taxon>Eggerthia</taxon>
    </lineage>
</organism>
<dbReference type="RefSeq" id="WP_004801745.1">
    <property type="nucleotide sequence ID" value="NZ_KB446647.1"/>
</dbReference>
<proteinExistence type="predicted"/>
<dbReference type="GO" id="GO:0005978">
    <property type="term" value="P:glycogen biosynthetic process"/>
    <property type="evidence" value="ECO:0007669"/>
    <property type="project" value="UniProtKB-UniRule"/>
</dbReference>
<evidence type="ECO:0000313" key="10">
    <source>
        <dbReference type="EMBL" id="EMD17162.1"/>
    </source>
</evidence>
<keyword evidence="11" id="KW-1185">Reference proteome</keyword>
<protein>
    <recommendedName>
        <fullName evidence="7">1,4-alpha-glucan branching enzyme</fullName>
        <ecNumber evidence="7">2.4.1.18</ecNumber>
    </recommendedName>
</protein>
<evidence type="ECO:0000256" key="6">
    <source>
        <dbReference type="ARBA" id="ARBA00023277"/>
    </source>
</evidence>
<dbReference type="EC" id="2.4.1.18" evidence="7"/>
<accession>M2P9X1</accession>
<dbReference type="InterPro" id="IPR004193">
    <property type="entry name" value="Glyco_hydro_13_N"/>
</dbReference>
<sequence length="578" mass="69272">MDLKEFYNGNCFDAYKYLGVHFINEHKAEFITYAPSAHHVCLIGDFNNWQEDRMERIENGQFFYFLHDHVKPFQMYKYRIYYNEYDYTDHCDPYGYYSETSPGSASCLYLSDYQFHDEEWMNHRVMDKHKPINIYEIHLGTWKKEVKNYDQLGELLVPYLLENGYNYVELMPIFEYPNEKSWGYQAIGFFSPTSRYGTPDQLKSFIDYCHQYEIGVILDYIPVHFAIDGYGLRNYDGTSLYEYPERNSKWGSCNFMHSKGDVCSFLNSVAYFWIEEYHIDGLRYDAVLCLIYYQGDKKRGLNIEGISFLKSLNQGLKQRREDVLLIAEDSSSYQGITKSVSAGGLGFDYKWDLGWMNDTLDYFKKSFEERPSHYHQLTFSMYYFYNEQYLLPFSHDETVHGKKTIIDKIYGSYKQKFSQLKALYLYMYTHPGKKLNFMGNELGQFREWDENRQQDWILLDYPIHQEFSSYMKSLCHLYLTHFSLFQEDYDYKGFRWIDCHQEDRCLYIYKRICEKETLVCFFNFSLNDSYYQYTGEHDLELLISSENSYKEKKISAGKQKEIFIPKLSGLCFQEKKIG</sequence>
<dbReference type="eggNOG" id="COG0296">
    <property type="taxonomic scope" value="Bacteria"/>
</dbReference>
<keyword evidence="6" id="KW-0119">Carbohydrate metabolism</keyword>
<dbReference type="InterPro" id="IPR014756">
    <property type="entry name" value="Ig_E-set"/>
</dbReference>
<dbReference type="Pfam" id="PF02922">
    <property type="entry name" value="CBM_48"/>
    <property type="match status" value="1"/>
</dbReference>
<keyword evidence="5" id="KW-0320">Glycogen biosynthesis</keyword>
<dbReference type="PANTHER" id="PTHR43651:SF3">
    <property type="entry name" value="1,4-ALPHA-GLUCAN-BRANCHING ENZYME"/>
    <property type="match status" value="1"/>
</dbReference>
<dbReference type="PATRIC" id="fig|999415.3.peg.530"/>
<evidence type="ECO:0000313" key="11">
    <source>
        <dbReference type="Proteomes" id="UP000011758"/>
    </source>
</evidence>
<dbReference type="SMART" id="SM00642">
    <property type="entry name" value="Aamy"/>
    <property type="match status" value="1"/>
</dbReference>
<evidence type="ECO:0000256" key="3">
    <source>
        <dbReference type="ARBA" id="ARBA00022600"/>
    </source>
</evidence>
<dbReference type="InterPro" id="IPR017853">
    <property type="entry name" value="GH"/>
</dbReference>
<dbReference type="OrthoDB" id="9800174at2"/>
<keyword evidence="4" id="KW-0328">Glycosyltransferase</keyword>
<reference evidence="10 11" key="1">
    <citation type="submission" date="2013-02" db="EMBL/GenBank/DDBJ databases">
        <title>The Genome Sequence of Lactobacillus catenaformis F0143.</title>
        <authorList>
            <consortium name="The Broad Institute Genome Sequencing Platform"/>
            <person name="Earl A."/>
            <person name="Ward D."/>
            <person name="Feldgarden M."/>
            <person name="Gevers D."/>
            <person name="Izard J."/>
            <person name="Blanton J.M."/>
            <person name="Mathney J."/>
            <person name="Dewhirst F.E."/>
            <person name="Young S.K."/>
            <person name="Zeng Q."/>
            <person name="Gargeya S."/>
            <person name="Fitzgerald M."/>
            <person name="Haas B."/>
            <person name="Abouelleil A."/>
            <person name="Alvarado L."/>
            <person name="Arachchi H.M."/>
            <person name="Berlin A."/>
            <person name="Chapman S.B."/>
            <person name="Gearin G."/>
            <person name="Goldberg J."/>
            <person name="Griggs A."/>
            <person name="Gujja S."/>
            <person name="Hansen M."/>
            <person name="Heiman D."/>
            <person name="Howarth C."/>
            <person name="Larimer J."/>
            <person name="Lui A."/>
            <person name="MacDonald P.J.P."/>
            <person name="McCowen C."/>
            <person name="Montmayeur A."/>
            <person name="Murphy C."/>
            <person name="Neiman D."/>
            <person name="Pearson M."/>
            <person name="Priest M."/>
            <person name="Roberts A."/>
            <person name="Saif S."/>
            <person name="Shea T."/>
            <person name="Sisk P."/>
            <person name="Stolte C."/>
            <person name="Sykes S."/>
            <person name="Wortman J."/>
            <person name="Nusbaum C."/>
            <person name="Birren B."/>
        </authorList>
    </citation>
    <scope>NUCLEOTIDE SEQUENCE [LARGE SCALE GENOMIC DNA]</scope>
    <source>
        <strain evidence="10 11">OT 569</strain>
    </source>
</reference>
<gene>
    <name evidence="10" type="ORF">HMPREF9943_00533</name>
</gene>
<keyword evidence="4" id="KW-0808">Transferase</keyword>
<dbReference type="STRING" id="999415.HMPREF9943_00533"/>
<dbReference type="InterPro" id="IPR037439">
    <property type="entry name" value="Branching_enzy"/>
</dbReference>
<dbReference type="SUPFAM" id="SSF51445">
    <property type="entry name" value="(Trans)glycosidases"/>
    <property type="match status" value="1"/>
</dbReference>
<dbReference type="NCBIfam" id="NF008967">
    <property type="entry name" value="PRK12313.1"/>
    <property type="match status" value="1"/>
</dbReference>
<dbReference type="SUPFAM" id="SSF81296">
    <property type="entry name" value="E set domains"/>
    <property type="match status" value="1"/>
</dbReference>